<dbReference type="GO" id="GO:0016853">
    <property type="term" value="F:isomerase activity"/>
    <property type="evidence" value="ECO:0007669"/>
    <property type="project" value="UniProtKB-KW"/>
</dbReference>
<dbReference type="SUPFAM" id="SSF51658">
    <property type="entry name" value="Xylose isomerase-like"/>
    <property type="match status" value="1"/>
</dbReference>
<accession>A0A6A4H243</accession>
<dbReference type="OrthoDB" id="5360893at2759"/>
<evidence type="ECO:0000259" key="1">
    <source>
        <dbReference type="Pfam" id="PF01261"/>
    </source>
</evidence>
<dbReference type="Pfam" id="PF01261">
    <property type="entry name" value="AP_endonuc_2"/>
    <property type="match status" value="1"/>
</dbReference>
<dbReference type="InterPro" id="IPR013022">
    <property type="entry name" value="Xyl_isomerase-like_TIM-brl"/>
</dbReference>
<proteinExistence type="predicted"/>
<dbReference type="Proteomes" id="UP000799118">
    <property type="component" value="Unassembled WGS sequence"/>
</dbReference>
<gene>
    <name evidence="2" type="ORF">BT96DRAFT_1023658</name>
</gene>
<dbReference type="AlphaFoldDB" id="A0A6A4H243"/>
<dbReference type="Gene3D" id="3.20.20.150">
    <property type="entry name" value="Divalent-metal-dependent TIM barrel enzymes"/>
    <property type="match status" value="1"/>
</dbReference>
<dbReference type="PANTHER" id="PTHR12110">
    <property type="entry name" value="HYDROXYPYRUVATE ISOMERASE"/>
    <property type="match status" value="1"/>
</dbReference>
<keyword evidence="2" id="KW-0413">Isomerase</keyword>
<name>A0A6A4H243_9AGAR</name>
<feature type="domain" description="Xylose isomerase-like TIM barrel" evidence="1">
    <location>
        <begin position="65"/>
        <end position="342"/>
    </location>
</feature>
<evidence type="ECO:0000313" key="3">
    <source>
        <dbReference type="Proteomes" id="UP000799118"/>
    </source>
</evidence>
<dbReference type="InterPro" id="IPR050312">
    <property type="entry name" value="IolE/XylAMocC-like"/>
</dbReference>
<reference evidence="2" key="1">
    <citation type="journal article" date="2019" name="Environ. Microbiol.">
        <title>Fungal ecological strategies reflected in gene transcription - a case study of two litter decomposers.</title>
        <authorList>
            <person name="Barbi F."/>
            <person name="Kohler A."/>
            <person name="Barry K."/>
            <person name="Baskaran P."/>
            <person name="Daum C."/>
            <person name="Fauchery L."/>
            <person name="Ihrmark K."/>
            <person name="Kuo A."/>
            <person name="LaButti K."/>
            <person name="Lipzen A."/>
            <person name="Morin E."/>
            <person name="Grigoriev I.V."/>
            <person name="Henrissat B."/>
            <person name="Lindahl B."/>
            <person name="Martin F."/>
        </authorList>
    </citation>
    <scope>NUCLEOTIDE SEQUENCE</scope>
    <source>
        <strain evidence="2">JB14</strain>
    </source>
</reference>
<dbReference type="InterPro" id="IPR036237">
    <property type="entry name" value="Xyl_isomerase-like_sf"/>
</dbReference>
<sequence length="419" mass="46833">MKELRTFLIALLFPTPQQNFILVGRLLAMSSSTASCSYARPKFAIASLSLGSNAHHDLPTKIHVTSELGYDGIEIFIPDFEGFVDEVREGKHSALIAEPVASMSSAELDLVCATAIYNLCESVELEIPLFQPFRNFENFHSQAQIDAGLADAERWLRIMPAMKCDLLLVCSNYVPGPYPVSEDYTLEMYCDAQVDAFRQLGALAEKYGVRIGYEPLSWGTVINNWMQVWSIVKRVDRENVGVLLDSFNTLGNQYADPGQPSTIPGICYDDEDMPGRMKWSRACRVFPCEPPAESNPSFYSDPENPPTGYLGFLPVAQMTSFVHRTGYRGWWSLEVFNSSLQESDSACPERHGCRGIDGLRSLWEVVKSDPVSHANVEHGLEARLNALGLEQRSLYAQSFDAAAVNRKSERFKRGLRCVE</sequence>
<dbReference type="EMBL" id="ML769600">
    <property type="protein sequence ID" value="KAE9392252.1"/>
    <property type="molecule type" value="Genomic_DNA"/>
</dbReference>
<evidence type="ECO:0000313" key="2">
    <source>
        <dbReference type="EMBL" id="KAE9392252.1"/>
    </source>
</evidence>
<dbReference type="PANTHER" id="PTHR12110:SF21">
    <property type="entry name" value="XYLOSE ISOMERASE-LIKE TIM BARREL DOMAIN-CONTAINING PROTEIN"/>
    <property type="match status" value="1"/>
</dbReference>
<organism evidence="2 3">
    <name type="scientific">Gymnopus androsaceus JB14</name>
    <dbReference type="NCBI Taxonomy" id="1447944"/>
    <lineage>
        <taxon>Eukaryota</taxon>
        <taxon>Fungi</taxon>
        <taxon>Dikarya</taxon>
        <taxon>Basidiomycota</taxon>
        <taxon>Agaricomycotina</taxon>
        <taxon>Agaricomycetes</taxon>
        <taxon>Agaricomycetidae</taxon>
        <taxon>Agaricales</taxon>
        <taxon>Marasmiineae</taxon>
        <taxon>Omphalotaceae</taxon>
        <taxon>Gymnopus</taxon>
    </lineage>
</organism>
<protein>
    <submittedName>
        <fullName evidence="2">Xylose isomerase-like protein</fullName>
    </submittedName>
</protein>
<keyword evidence="3" id="KW-1185">Reference proteome</keyword>